<dbReference type="Proteomes" id="UP001280156">
    <property type="component" value="Unassembled WGS sequence"/>
</dbReference>
<accession>A0ABU4YHX6</accession>
<keyword evidence="1" id="KW-0378">Hydrolase</keyword>
<gene>
    <name evidence="1" type="ORF">RFM52_15350</name>
</gene>
<name>A0ABU4YHX6_9HYPH</name>
<dbReference type="InterPro" id="IPR029058">
    <property type="entry name" value="AB_hydrolase_fold"/>
</dbReference>
<dbReference type="GO" id="GO:0016787">
    <property type="term" value="F:hydrolase activity"/>
    <property type="evidence" value="ECO:0007669"/>
    <property type="project" value="UniProtKB-KW"/>
</dbReference>
<reference evidence="1 2" key="1">
    <citation type="submission" date="2023-08" db="EMBL/GenBank/DDBJ databases">
        <title>Implementing the SeqCode for naming new Mesorhizobium species isolated from Vachellia karroo root nodules.</title>
        <authorList>
            <person name="Van Lill M."/>
        </authorList>
    </citation>
    <scope>NUCLEOTIDE SEQUENCE [LARGE SCALE GENOMIC DNA]</scope>
    <source>
        <strain evidence="1 2">VK2B</strain>
    </source>
</reference>
<evidence type="ECO:0000313" key="1">
    <source>
        <dbReference type="EMBL" id="MDX8486580.1"/>
    </source>
</evidence>
<dbReference type="EMBL" id="JAVIIV010000009">
    <property type="protein sequence ID" value="MDX8486580.1"/>
    <property type="molecule type" value="Genomic_DNA"/>
</dbReference>
<dbReference type="Gene3D" id="3.40.50.1820">
    <property type="entry name" value="alpha/beta hydrolase"/>
    <property type="match status" value="1"/>
</dbReference>
<sequence>MSVPEYSDKNSILREDLRFPYRLLRPANASGECLFVLHGSGVDETTMLPLAMQIAPRSVIVAARGRIPQEDGFRWFERITPTSFEQASIHAETAAYAQFAMEAVREHGLNLQRSTFLGYSNGANVVSSLMLLHPGVVRQAALLRAMPVLDTSPMTDLDGSRVLIVAGAADQTYGPFAPALVTLFSQRGAEVDARIVASGHEFGDADAAIMRQWLAESAPVARRASPSIAQAPKR</sequence>
<keyword evidence="2" id="KW-1185">Reference proteome</keyword>
<dbReference type="RefSeq" id="WP_320297302.1">
    <property type="nucleotide sequence ID" value="NZ_JAVIIU010000010.1"/>
</dbReference>
<dbReference type="SUPFAM" id="SSF53474">
    <property type="entry name" value="alpha/beta-Hydrolases"/>
    <property type="match status" value="1"/>
</dbReference>
<comment type="caution">
    <text evidence="1">The sequence shown here is derived from an EMBL/GenBank/DDBJ whole genome shotgun (WGS) entry which is preliminary data.</text>
</comment>
<evidence type="ECO:0000313" key="2">
    <source>
        <dbReference type="Proteomes" id="UP001280156"/>
    </source>
</evidence>
<proteinExistence type="predicted"/>
<protein>
    <submittedName>
        <fullName evidence="1">Alpha/beta hydrolase</fullName>
    </submittedName>
</protein>
<organism evidence="1 2">
    <name type="scientific">Mesorhizobium humile</name>
    <dbReference type="NCBI Taxonomy" id="3072313"/>
    <lineage>
        <taxon>Bacteria</taxon>
        <taxon>Pseudomonadati</taxon>
        <taxon>Pseudomonadota</taxon>
        <taxon>Alphaproteobacteria</taxon>
        <taxon>Hyphomicrobiales</taxon>
        <taxon>Phyllobacteriaceae</taxon>
        <taxon>Mesorhizobium</taxon>
    </lineage>
</organism>